<dbReference type="InterPro" id="IPR001279">
    <property type="entry name" value="Metallo-B-lactamas"/>
</dbReference>
<proteinExistence type="predicted"/>
<feature type="compositionally biased region" description="Basic and acidic residues" evidence="6">
    <location>
        <begin position="631"/>
        <end position="640"/>
    </location>
</feature>
<dbReference type="InterPro" id="IPR050698">
    <property type="entry name" value="MBL"/>
</dbReference>
<feature type="region of interest" description="Disordered" evidence="6">
    <location>
        <begin position="745"/>
        <end position="812"/>
    </location>
</feature>
<feature type="compositionally biased region" description="Basic and acidic residues" evidence="6">
    <location>
        <begin position="1010"/>
        <end position="1019"/>
    </location>
</feature>
<dbReference type="Gene3D" id="3.40.50.10890">
    <property type="match status" value="1"/>
</dbReference>
<dbReference type="SMART" id="SM00849">
    <property type="entry name" value="Lactamase_B"/>
    <property type="match status" value="1"/>
</dbReference>
<evidence type="ECO:0000256" key="5">
    <source>
        <dbReference type="ARBA" id="ARBA00023242"/>
    </source>
</evidence>
<feature type="compositionally biased region" description="Polar residues" evidence="6">
    <location>
        <begin position="641"/>
        <end position="654"/>
    </location>
</feature>
<dbReference type="AlphaFoldDB" id="A0A086K635"/>
<dbReference type="InterPro" id="IPR021718">
    <property type="entry name" value="CPSF73-100_C"/>
</dbReference>
<dbReference type="GO" id="GO:0003723">
    <property type="term" value="F:RNA binding"/>
    <property type="evidence" value="ECO:0007669"/>
    <property type="project" value="TreeGrafter"/>
</dbReference>
<evidence type="ECO:0000256" key="3">
    <source>
        <dbReference type="ARBA" id="ARBA00022722"/>
    </source>
</evidence>
<keyword evidence="5" id="KW-0539">Nucleus</keyword>
<evidence type="ECO:0000256" key="6">
    <source>
        <dbReference type="SAM" id="MobiDB-lite"/>
    </source>
</evidence>
<dbReference type="OrthoDB" id="10249535at2759"/>
<evidence type="ECO:0000313" key="10">
    <source>
        <dbReference type="EMBL" id="KFG39853.1"/>
    </source>
</evidence>
<protein>
    <submittedName>
        <fullName evidence="10">Cleavage and polyadenylation specifity factor protein</fullName>
    </submittedName>
</protein>
<dbReference type="GO" id="GO:0005847">
    <property type="term" value="C:mRNA cleavage and polyadenylation specificity factor complex"/>
    <property type="evidence" value="ECO:0007669"/>
    <property type="project" value="TreeGrafter"/>
</dbReference>
<feature type="compositionally biased region" description="Polar residues" evidence="6">
    <location>
        <begin position="14"/>
        <end position="30"/>
    </location>
</feature>
<dbReference type="CDD" id="cd16292">
    <property type="entry name" value="CPSF3-like_MBL-fold"/>
    <property type="match status" value="1"/>
</dbReference>
<evidence type="ECO:0000256" key="4">
    <source>
        <dbReference type="ARBA" id="ARBA00022801"/>
    </source>
</evidence>
<dbReference type="GO" id="GO:0004521">
    <property type="term" value="F:RNA endonuclease activity"/>
    <property type="evidence" value="ECO:0007669"/>
    <property type="project" value="TreeGrafter"/>
</dbReference>
<keyword evidence="2" id="KW-0507">mRNA processing</keyword>
<reference evidence="10 11" key="1">
    <citation type="submission" date="2014-02" db="EMBL/GenBank/DDBJ databases">
        <authorList>
            <person name="Sibley D."/>
            <person name="Venepally P."/>
            <person name="Karamycheva S."/>
            <person name="Hadjithomas M."/>
            <person name="Khan A."/>
            <person name="Brunk B."/>
            <person name="Roos D."/>
            <person name="Caler E."/>
            <person name="Lorenzi H."/>
        </authorList>
    </citation>
    <scope>NUCLEOTIDE SEQUENCE [LARGE SCALE GENOMIC DNA]</scope>
    <source>
        <strain evidence="10 11">GAB2-2007-GAL-DOM2</strain>
    </source>
</reference>
<evidence type="ECO:0000259" key="9">
    <source>
        <dbReference type="SMART" id="SM01098"/>
    </source>
</evidence>
<feature type="domain" description="Pre-mRNA 3'-end-processing endonuclease polyadenylation factor C-term" evidence="9">
    <location>
        <begin position="679"/>
        <end position="1070"/>
    </location>
</feature>
<keyword evidence="3" id="KW-0540">Nuclease</keyword>
<evidence type="ECO:0000256" key="2">
    <source>
        <dbReference type="ARBA" id="ARBA00022664"/>
    </source>
</evidence>
<feature type="compositionally biased region" description="Basic and acidic residues" evidence="6">
    <location>
        <begin position="787"/>
        <end position="806"/>
    </location>
</feature>
<dbReference type="EMBL" id="AHZU02000813">
    <property type="protein sequence ID" value="KFG39853.1"/>
    <property type="molecule type" value="Genomic_DNA"/>
</dbReference>
<feature type="region of interest" description="Disordered" evidence="6">
    <location>
        <begin position="995"/>
        <end position="1019"/>
    </location>
</feature>
<dbReference type="GO" id="GO:0004534">
    <property type="term" value="F:5'-3' RNA exonuclease activity"/>
    <property type="evidence" value="ECO:0007669"/>
    <property type="project" value="TreeGrafter"/>
</dbReference>
<name>A0A086K635_TOXGO</name>
<evidence type="ECO:0000313" key="11">
    <source>
        <dbReference type="Proteomes" id="UP000028837"/>
    </source>
</evidence>
<feature type="domain" description="Metallo-beta-lactamase" evidence="7">
    <location>
        <begin position="122"/>
        <end position="355"/>
    </location>
</feature>
<dbReference type="GO" id="GO:0006398">
    <property type="term" value="P:mRNA 3'-end processing by stem-loop binding and cleavage"/>
    <property type="evidence" value="ECO:0007669"/>
    <property type="project" value="TreeGrafter"/>
</dbReference>
<keyword evidence="4" id="KW-0378">Hydrolase</keyword>
<dbReference type="PANTHER" id="PTHR11203:SF11">
    <property type="entry name" value="CLEAVAGE AND POLYADENYLATION SPECIFICITY FACTOR SUBUNIT 3"/>
    <property type="match status" value="1"/>
</dbReference>
<dbReference type="Pfam" id="PF16661">
    <property type="entry name" value="Lactamase_B_6"/>
    <property type="match status" value="1"/>
</dbReference>
<accession>A0A086K635</accession>
<comment type="caution">
    <text evidence="10">The sequence shown here is derived from an EMBL/GenBank/DDBJ whole genome shotgun (WGS) entry which is preliminary data.</text>
</comment>
<dbReference type="Pfam" id="PF10996">
    <property type="entry name" value="Beta-Casp"/>
    <property type="match status" value="1"/>
</dbReference>
<dbReference type="VEuPathDB" id="ToxoDB:TGDOM2_285200"/>
<dbReference type="Gene3D" id="3.60.15.10">
    <property type="entry name" value="Ribonuclease Z/Hydroxyacylglutathione hydrolase-like"/>
    <property type="match status" value="1"/>
</dbReference>
<comment type="subcellular location">
    <subcellularLocation>
        <location evidence="1">Nucleus</location>
    </subcellularLocation>
</comment>
<feature type="domain" description="Beta-Casp" evidence="8">
    <location>
        <begin position="367"/>
        <end position="493"/>
    </location>
</feature>
<dbReference type="InterPro" id="IPR011108">
    <property type="entry name" value="RMMBL"/>
</dbReference>
<evidence type="ECO:0000259" key="7">
    <source>
        <dbReference type="SMART" id="SM00849"/>
    </source>
</evidence>
<dbReference type="InterPro" id="IPR036866">
    <property type="entry name" value="RibonucZ/Hydroxyglut_hydro"/>
</dbReference>
<evidence type="ECO:0000259" key="8">
    <source>
        <dbReference type="SMART" id="SM01027"/>
    </source>
</evidence>
<dbReference type="SUPFAM" id="SSF56281">
    <property type="entry name" value="Metallo-hydrolase/oxidoreductase"/>
    <property type="match status" value="1"/>
</dbReference>
<feature type="compositionally biased region" description="Basic and acidic residues" evidence="6">
    <location>
        <begin position="752"/>
        <end position="769"/>
    </location>
</feature>
<dbReference type="PANTHER" id="PTHR11203">
    <property type="entry name" value="CLEAVAGE AND POLYADENYLATION SPECIFICITY FACTOR FAMILY MEMBER"/>
    <property type="match status" value="1"/>
</dbReference>
<feature type="region of interest" description="Disordered" evidence="6">
    <location>
        <begin position="942"/>
        <end position="975"/>
    </location>
</feature>
<gene>
    <name evidence="10" type="ORF">TGDOM2_285200</name>
</gene>
<dbReference type="Pfam" id="PF07521">
    <property type="entry name" value="RMMBL"/>
    <property type="match status" value="1"/>
</dbReference>
<sequence>MESSPPSFEGVPSANPQNSTPEEPQKSTDPPTCPKPSHHASSASCASSASSASSLRTCVLSSGLPDPANLPPLLPLTTSPLSAGVSGSPATVHIDASSKRRRLFLGEDWVEITPLGAGCEVGRSCVIARYKGLTVMFDCGVHPAYSGLGALPIFDAVDMTSVDVCLVTHFHLDHCGALPYLVTKTAFRGRVFMTEPTRVISKLVWLDYARMSAFSQGSRDNQGAAAAQAAAGSQAEKAGGAFLYDEDDVDATVRMVECLDFHQQVEVGGIKVSCFGAGHVLGACMFLIEIGGVRMLYTGDFSRERDRHVPIAEVPPVDVQLLICESTYGIHVHDDRQLRERRFLKAVVDIVNRGGKCLLPVFALGRAQELLLILEEYWTAHPEIRHVPILFLSPLSSKCAVVFDAFVDMCGEAVRSRALRGENPFAFRFVKNVKSVEAARVYIHHDGPAVVMAAPGMLQSGASREIFEAWAPDAKNGVILTGYSVKGTLADELKREPETIQLPDRVLRRRCSFEMISFSAHSDYQQTQEFIGKLKVPNVVLVHGERGEMRRLKEKLEEERPALSVFTPEILQKVSLQFTPSRCVVAAGKLADDIQRLAERSDAVSTADRESAGGYVKAQSAQRCGEEDDGEEKKGNERETTSFSSDASRSQGQAAVTGESGEGRALEIVEKGSDQGVETVQTVEGVVVVQEGQQPLLLYPEDLTTNGRIPVTQLRQKLRLPFIRPLGTLRQALLQIFEDIEDDEVGTSAGRGKWEDDAVRDESEKEKNRVHAARSTQLDAGSGGSETFDRGSECVKTTDREKRGRDEEEAGSCASLRGDATVYKKQEVESDACAELALEERHTGLEDAGFVVGNAVRVYRHPDHRGEVVVEWLAGPTADLIADSVSFLAVDLMRSLPSTAEEMVFASRETQSEAVIVDVLVSHLERQFGPVQVLLSSSVDEGESTEAAAHMGGHTVKSEEEIDDARSSANAEKPDALQLQRAQEEGNVLLRFSVRDSGGASGTAGNAKDANSEKEKNDTELRKKLEETYPDNLIPVEIDMASRTVRCRNQELRQKIHAMVRRIESALLPLPLS</sequence>
<dbReference type="Pfam" id="PF11718">
    <property type="entry name" value="CPSF73-100_C"/>
    <property type="match status" value="1"/>
</dbReference>
<feature type="region of interest" description="Disordered" evidence="6">
    <location>
        <begin position="1"/>
        <end position="45"/>
    </location>
</feature>
<evidence type="ECO:0000256" key="1">
    <source>
        <dbReference type="ARBA" id="ARBA00004123"/>
    </source>
</evidence>
<feature type="region of interest" description="Disordered" evidence="6">
    <location>
        <begin position="601"/>
        <end position="663"/>
    </location>
</feature>
<dbReference type="SMART" id="SM01027">
    <property type="entry name" value="Beta-Casp"/>
    <property type="match status" value="1"/>
</dbReference>
<organism evidence="10 11">
    <name type="scientific">Toxoplasma gondii GAB2-2007-GAL-DOM2</name>
    <dbReference type="NCBI Taxonomy" id="1130820"/>
    <lineage>
        <taxon>Eukaryota</taxon>
        <taxon>Sar</taxon>
        <taxon>Alveolata</taxon>
        <taxon>Apicomplexa</taxon>
        <taxon>Conoidasida</taxon>
        <taxon>Coccidia</taxon>
        <taxon>Eucoccidiorida</taxon>
        <taxon>Eimeriorina</taxon>
        <taxon>Sarcocystidae</taxon>
        <taxon>Toxoplasma</taxon>
    </lineage>
</organism>
<dbReference type="SMART" id="SM01098">
    <property type="entry name" value="CPSF73-100_C"/>
    <property type="match status" value="1"/>
</dbReference>
<dbReference type="Proteomes" id="UP000028837">
    <property type="component" value="Unassembled WGS sequence"/>
</dbReference>
<dbReference type="InterPro" id="IPR022712">
    <property type="entry name" value="Beta_Casp"/>
</dbReference>
<feature type="compositionally biased region" description="Basic and acidic residues" evidence="6">
    <location>
        <begin position="601"/>
        <end position="611"/>
    </location>
</feature>